<dbReference type="OrthoDB" id="273917at2759"/>
<feature type="region of interest" description="Disordered" evidence="5">
    <location>
        <begin position="56"/>
        <end position="134"/>
    </location>
</feature>
<dbReference type="GO" id="GO:0046872">
    <property type="term" value="F:metal ion binding"/>
    <property type="evidence" value="ECO:0007669"/>
    <property type="project" value="UniProtKB-KW"/>
</dbReference>
<dbReference type="EMBL" id="AYKW01000012">
    <property type="protein sequence ID" value="PIL31252.1"/>
    <property type="molecule type" value="Genomic_DNA"/>
</dbReference>
<evidence type="ECO:0000256" key="4">
    <source>
        <dbReference type="ARBA" id="ARBA00022842"/>
    </source>
</evidence>
<feature type="domain" description="Poly(A) RNA polymerase mitochondrial-like central palm" evidence="7">
    <location>
        <begin position="157"/>
        <end position="294"/>
    </location>
</feature>
<dbReference type="PANTHER" id="PTHR23092:SF15">
    <property type="entry name" value="INACTIVE NON-CANONICAL POLY(A) RNA POLYMERASE PROTEIN TRF4-2-RELATED"/>
    <property type="match status" value="1"/>
</dbReference>
<dbReference type="SUPFAM" id="SSF81301">
    <property type="entry name" value="Nucleotidyltransferase"/>
    <property type="match status" value="1"/>
</dbReference>
<dbReference type="GO" id="GO:0003729">
    <property type="term" value="F:mRNA binding"/>
    <property type="evidence" value="ECO:0007669"/>
    <property type="project" value="TreeGrafter"/>
</dbReference>
<dbReference type="GO" id="GO:0031499">
    <property type="term" value="C:TRAMP complex"/>
    <property type="evidence" value="ECO:0007669"/>
    <property type="project" value="TreeGrafter"/>
</dbReference>
<feature type="domain" description="PAP-associated" evidence="6">
    <location>
        <begin position="358"/>
        <end position="408"/>
    </location>
</feature>
<comment type="similarity">
    <text evidence="1">Belongs to the DNA polymerase type-B-like family.</text>
</comment>
<protein>
    <recommendedName>
        <fullName evidence="2">polynucleotide adenylyltransferase</fullName>
        <ecNumber evidence="2">2.7.7.19</ecNumber>
    </recommendedName>
</protein>
<dbReference type="Proteomes" id="UP000230002">
    <property type="component" value="Unassembled WGS sequence"/>
</dbReference>
<dbReference type="AlphaFoldDB" id="A0A2G8SBY2"/>
<gene>
    <name evidence="8" type="ORF">GSI_05950</name>
</gene>
<feature type="compositionally biased region" description="Low complexity" evidence="5">
    <location>
        <begin position="526"/>
        <end position="535"/>
    </location>
</feature>
<evidence type="ECO:0000256" key="2">
    <source>
        <dbReference type="ARBA" id="ARBA00012388"/>
    </source>
</evidence>
<dbReference type="GO" id="GO:0010605">
    <property type="term" value="P:negative regulation of macromolecule metabolic process"/>
    <property type="evidence" value="ECO:0007669"/>
    <property type="project" value="UniProtKB-ARBA"/>
</dbReference>
<dbReference type="InterPro" id="IPR002058">
    <property type="entry name" value="PAP_assoc"/>
</dbReference>
<dbReference type="InterPro" id="IPR045862">
    <property type="entry name" value="Trf4-like"/>
</dbReference>
<sequence>MRSGYAQVVWSGAAVDRGFEVHGIDPMALFFPPQEDFHTAGLVDLVLNPSINVAAGSSNIPRPVINPGSSTPKGNDNKKGRPKRKRIASEPSTSVAGDPPAEGATTVVAAPQPGARAQSHVRTAGGEGREDESEVVWSAPWLERLGTTSYESKEQRLHDEIVAFYQYISPSPEEAHVRAMVIKLVSDAVQRRFPQGTVDTFGSVAQNLYLPDGDTDLVVSMPESYDDPETKKRTLFHLSALMRHNRVAAHVQVIHRARVPVISFQTLPELGSLKIDISLNSSDGVKAVPILRDYFARMPALRFFVLCLKSLLTRHGLNAASSGGLSSYGVICLAINFLQLNPLRRPARFIEQPLESESLGVLLEDFLEYYGNRFDYERGVVSVAQGRELTKKEKGWTNTNHPHALCIECLITPDNDVGRPTSKVGRIRTLFKESYAALQAYAFSDAPAAYNVLGAILGVSDLTLGHRGLLKDIVTSGRLDQSLREVEASVIQFTTRPRRPPQGQQPYPRYNSRPSGYGHGYGYGNGPNTNTNTANDRPRNSSNGNLPPRGPAHHSLPPRPDSVQSQSQQKKAYVAQGPSFGALRAAAANANTNGKQKEKELEGNLKEGSATPPKSAAANSGDGNKHSSPGERSPPRRRRKAQ</sequence>
<keyword evidence="3" id="KW-0479">Metal-binding</keyword>
<organism evidence="8 9">
    <name type="scientific">Ganoderma sinense ZZ0214-1</name>
    <dbReference type="NCBI Taxonomy" id="1077348"/>
    <lineage>
        <taxon>Eukaryota</taxon>
        <taxon>Fungi</taxon>
        <taxon>Dikarya</taxon>
        <taxon>Basidiomycota</taxon>
        <taxon>Agaricomycotina</taxon>
        <taxon>Agaricomycetes</taxon>
        <taxon>Polyporales</taxon>
        <taxon>Polyporaceae</taxon>
        <taxon>Ganoderma</taxon>
    </lineage>
</organism>
<dbReference type="Pfam" id="PF22600">
    <property type="entry name" value="MTPAP-like_central"/>
    <property type="match status" value="1"/>
</dbReference>
<feature type="compositionally biased region" description="Basic and acidic residues" evidence="5">
    <location>
        <begin position="595"/>
        <end position="605"/>
    </location>
</feature>
<dbReference type="SUPFAM" id="SSF81631">
    <property type="entry name" value="PAP/OAS1 substrate-binding domain"/>
    <property type="match status" value="1"/>
</dbReference>
<dbReference type="PANTHER" id="PTHR23092">
    <property type="entry name" value="POLY(A) RNA POLYMERASE"/>
    <property type="match status" value="1"/>
</dbReference>
<dbReference type="GO" id="GO:0005730">
    <property type="term" value="C:nucleolus"/>
    <property type="evidence" value="ECO:0007669"/>
    <property type="project" value="TreeGrafter"/>
</dbReference>
<dbReference type="STRING" id="1077348.A0A2G8SBY2"/>
<dbReference type="Gene3D" id="3.30.460.10">
    <property type="entry name" value="Beta Polymerase, domain 2"/>
    <property type="match status" value="1"/>
</dbReference>
<dbReference type="CDD" id="cd05402">
    <property type="entry name" value="NT_PAP_TUTase"/>
    <property type="match status" value="1"/>
</dbReference>
<accession>A0A2G8SBY2</accession>
<feature type="compositionally biased region" description="Low complexity" evidence="5">
    <location>
        <begin position="501"/>
        <end position="510"/>
    </location>
</feature>
<evidence type="ECO:0000259" key="6">
    <source>
        <dbReference type="Pfam" id="PF03828"/>
    </source>
</evidence>
<keyword evidence="9" id="KW-1185">Reference proteome</keyword>
<name>A0A2G8SBY2_9APHY</name>
<dbReference type="InterPro" id="IPR054708">
    <property type="entry name" value="MTPAP-like_central"/>
</dbReference>
<evidence type="ECO:0000256" key="1">
    <source>
        <dbReference type="ARBA" id="ARBA00008593"/>
    </source>
</evidence>
<dbReference type="GO" id="GO:1990817">
    <property type="term" value="F:poly(A) RNA polymerase activity"/>
    <property type="evidence" value="ECO:0007669"/>
    <property type="project" value="UniProtKB-EC"/>
</dbReference>
<evidence type="ECO:0000313" key="9">
    <source>
        <dbReference type="Proteomes" id="UP000230002"/>
    </source>
</evidence>
<dbReference type="InterPro" id="IPR043519">
    <property type="entry name" value="NT_sf"/>
</dbReference>
<dbReference type="Pfam" id="PF03828">
    <property type="entry name" value="PAP_assoc"/>
    <property type="match status" value="1"/>
</dbReference>
<comment type="caution">
    <text evidence="8">The sequence shown here is derived from an EMBL/GenBank/DDBJ whole genome shotgun (WGS) entry which is preliminary data.</text>
</comment>
<reference evidence="8 9" key="1">
    <citation type="journal article" date="2015" name="Sci. Rep.">
        <title>Chromosome-level genome map provides insights into diverse defense mechanisms in the medicinal fungus Ganoderma sinense.</title>
        <authorList>
            <person name="Zhu Y."/>
            <person name="Xu J."/>
            <person name="Sun C."/>
            <person name="Zhou S."/>
            <person name="Xu H."/>
            <person name="Nelson D.R."/>
            <person name="Qian J."/>
            <person name="Song J."/>
            <person name="Luo H."/>
            <person name="Xiang L."/>
            <person name="Li Y."/>
            <person name="Xu Z."/>
            <person name="Ji A."/>
            <person name="Wang L."/>
            <person name="Lu S."/>
            <person name="Hayward A."/>
            <person name="Sun W."/>
            <person name="Li X."/>
            <person name="Schwartz D.C."/>
            <person name="Wang Y."/>
            <person name="Chen S."/>
        </authorList>
    </citation>
    <scope>NUCLEOTIDE SEQUENCE [LARGE SCALE GENOMIC DNA]</scope>
    <source>
        <strain evidence="8 9">ZZ0214-1</strain>
    </source>
</reference>
<feature type="compositionally biased region" description="Low complexity" evidence="5">
    <location>
        <begin position="585"/>
        <end position="594"/>
    </location>
</feature>
<dbReference type="GO" id="GO:0031123">
    <property type="term" value="P:RNA 3'-end processing"/>
    <property type="evidence" value="ECO:0007669"/>
    <property type="project" value="TreeGrafter"/>
</dbReference>
<proteinExistence type="inferred from homology"/>
<evidence type="ECO:0000256" key="5">
    <source>
        <dbReference type="SAM" id="MobiDB-lite"/>
    </source>
</evidence>
<dbReference type="GO" id="GO:0043634">
    <property type="term" value="P:polyadenylation-dependent ncRNA catabolic process"/>
    <property type="evidence" value="ECO:0007669"/>
    <property type="project" value="TreeGrafter"/>
</dbReference>
<feature type="region of interest" description="Disordered" evidence="5">
    <location>
        <begin position="491"/>
        <end position="642"/>
    </location>
</feature>
<evidence type="ECO:0000256" key="3">
    <source>
        <dbReference type="ARBA" id="ARBA00022723"/>
    </source>
</evidence>
<dbReference type="Gene3D" id="1.10.1410.10">
    <property type="match status" value="1"/>
</dbReference>
<evidence type="ECO:0000313" key="8">
    <source>
        <dbReference type="EMBL" id="PIL31252.1"/>
    </source>
</evidence>
<dbReference type="EC" id="2.7.7.19" evidence="2"/>
<evidence type="ECO:0000259" key="7">
    <source>
        <dbReference type="Pfam" id="PF22600"/>
    </source>
</evidence>
<keyword evidence="4" id="KW-0460">Magnesium</keyword>